<dbReference type="InterPro" id="IPR003779">
    <property type="entry name" value="CMD-like"/>
</dbReference>
<dbReference type="Proteomes" id="UP000321479">
    <property type="component" value="Chromosome"/>
</dbReference>
<keyword evidence="3" id="KW-1185">Reference proteome</keyword>
<protein>
    <submittedName>
        <fullName evidence="2">Carboxymuconolactone decarboxylase family protein</fullName>
    </submittedName>
</protein>
<organism evidence="2 3">
    <name type="scientific">Mucilaginibacter ginsenosidivorans</name>
    <dbReference type="NCBI Taxonomy" id="398053"/>
    <lineage>
        <taxon>Bacteria</taxon>
        <taxon>Pseudomonadati</taxon>
        <taxon>Bacteroidota</taxon>
        <taxon>Sphingobacteriia</taxon>
        <taxon>Sphingobacteriales</taxon>
        <taxon>Sphingobacteriaceae</taxon>
        <taxon>Mucilaginibacter</taxon>
    </lineage>
</organism>
<gene>
    <name evidence="2" type="ORF">FRZ54_17035</name>
</gene>
<sequence length="149" mass="17109">MPNLYATIGYSANALNSYLQYVNEQARGTFHAKEREAIYLIVSQFNGCEYCLASHTQSAIKNKWTEEETLTLRAGTYPEQKWQVIYQVIKSVIEQKGLVSDELLAEFYTLGYNETALIDLMVLINVMSFTNYTYRLTQIPIDFPPAKDL</sequence>
<dbReference type="Pfam" id="PF02627">
    <property type="entry name" value="CMD"/>
    <property type="match status" value="1"/>
</dbReference>
<evidence type="ECO:0000313" key="2">
    <source>
        <dbReference type="EMBL" id="QEC64211.1"/>
    </source>
</evidence>
<dbReference type="PANTHER" id="PTHR35446">
    <property type="entry name" value="SI:CH211-175M2.5"/>
    <property type="match status" value="1"/>
</dbReference>
<dbReference type="InterPro" id="IPR004675">
    <property type="entry name" value="AhpD_core"/>
</dbReference>
<evidence type="ECO:0000259" key="1">
    <source>
        <dbReference type="Pfam" id="PF02627"/>
    </source>
</evidence>
<dbReference type="GO" id="GO:0051920">
    <property type="term" value="F:peroxiredoxin activity"/>
    <property type="evidence" value="ECO:0007669"/>
    <property type="project" value="InterPro"/>
</dbReference>
<dbReference type="EMBL" id="CP042436">
    <property type="protein sequence ID" value="QEC64211.1"/>
    <property type="molecule type" value="Genomic_DNA"/>
</dbReference>
<reference evidence="2 3" key="1">
    <citation type="journal article" date="2017" name="Curr. Microbiol.">
        <title>Mucilaginibacter ginsenosidivorans sp. nov., Isolated from Soil of Ginseng Field.</title>
        <authorList>
            <person name="Kim M.M."/>
            <person name="Siddiqi M.Z."/>
            <person name="Im W.T."/>
        </authorList>
    </citation>
    <scope>NUCLEOTIDE SEQUENCE [LARGE SCALE GENOMIC DNA]</scope>
    <source>
        <strain evidence="2 3">Gsoil 3017</strain>
    </source>
</reference>
<accession>A0A5B8V0Q1</accession>
<feature type="domain" description="Carboxymuconolactone decarboxylase-like" evidence="1">
    <location>
        <begin position="13"/>
        <end position="73"/>
    </location>
</feature>
<dbReference type="NCBIfam" id="TIGR00778">
    <property type="entry name" value="ahpD_dom"/>
    <property type="match status" value="1"/>
</dbReference>
<dbReference type="OrthoDB" id="9808310at2"/>
<dbReference type="Gene3D" id="1.20.1290.10">
    <property type="entry name" value="AhpD-like"/>
    <property type="match status" value="1"/>
</dbReference>
<name>A0A5B8V0Q1_9SPHI</name>
<dbReference type="PANTHER" id="PTHR35446:SF3">
    <property type="entry name" value="CMD DOMAIN-CONTAINING PROTEIN"/>
    <property type="match status" value="1"/>
</dbReference>
<dbReference type="SUPFAM" id="SSF69118">
    <property type="entry name" value="AhpD-like"/>
    <property type="match status" value="1"/>
</dbReference>
<dbReference type="AlphaFoldDB" id="A0A5B8V0Q1"/>
<dbReference type="RefSeq" id="WP_147032811.1">
    <property type="nucleotide sequence ID" value="NZ_CP042436.1"/>
</dbReference>
<dbReference type="InterPro" id="IPR029032">
    <property type="entry name" value="AhpD-like"/>
</dbReference>
<evidence type="ECO:0000313" key="3">
    <source>
        <dbReference type="Proteomes" id="UP000321479"/>
    </source>
</evidence>
<proteinExistence type="predicted"/>
<dbReference type="KEGG" id="mgin:FRZ54_17035"/>